<dbReference type="InterPro" id="IPR029058">
    <property type="entry name" value="AB_hydrolase_fold"/>
</dbReference>
<reference evidence="2" key="1">
    <citation type="submission" date="2019-02" db="EMBL/GenBank/DDBJ databases">
        <authorList>
            <person name="Gruber-Vodicka R. H."/>
            <person name="Seah K. B. B."/>
        </authorList>
    </citation>
    <scope>NUCLEOTIDE SEQUENCE</scope>
    <source>
        <strain evidence="3">BECK_BZ163</strain>
        <strain evidence="4">BECK_BZ164</strain>
        <strain evidence="2">BECK_BZ165</strain>
    </source>
</reference>
<dbReference type="AlphaFoldDB" id="A0A450SHH5"/>
<keyword evidence="2" id="KW-0378">Hydrolase</keyword>
<evidence type="ECO:0000313" key="3">
    <source>
        <dbReference type="EMBL" id="VFJ52665.1"/>
    </source>
</evidence>
<dbReference type="PANTHER" id="PTHR43194">
    <property type="entry name" value="HYDROLASE ALPHA/BETA FOLD FAMILY"/>
    <property type="match status" value="1"/>
</dbReference>
<organism evidence="2">
    <name type="scientific">Candidatus Kentrum sp. FM</name>
    <dbReference type="NCBI Taxonomy" id="2126340"/>
    <lineage>
        <taxon>Bacteria</taxon>
        <taxon>Pseudomonadati</taxon>
        <taxon>Pseudomonadota</taxon>
        <taxon>Gammaproteobacteria</taxon>
        <taxon>Candidatus Kentrum</taxon>
    </lineage>
</organism>
<proteinExistence type="predicted"/>
<dbReference type="EMBL" id="CAADFL010000103">
    <property type="protein sequence ID" value="VFK09382.1"/>
    <property type="molecule type" value="Genomic_DNA"/>
</dbReference>
<evidence type="ECO:0000259" key="1">
    <source>
        <dbReference type="Pfam" id="PF12697"/>
    </source>
</evidence>
<dbReference type="Pfam" id="PF12697">
    <property type="entry name" value="Abhydrolase_6"/>
    <property type="match status" value="1"/>
</dbReference>
<gene>
    <name evidence="3" type="ORF">BECKFM1743A_GA0114220_101057</name>
    <name evidence="4" type="ORF">BECKFM1743B_GA0114221_101039</name>
    <name evidence="2" type="ORF">BECKFM1743C_GA0114222_101117</name>
</gene>
<evidence type="ECO:0000313" key="2">
    <source>
        <dbReference type="EMBL" id="VFJ52651.1"/>
    </source>
</evidence>
<feature type="domain" description="AB hydrolase-1" evidence="1">
    <location>
        <begin position="21"/>
        <end position="248"/>
    </location>
</feature>
<evidence type="ECO:0000313" key="4">
    <source>
        <dbReference type="EMBL" id="VFK09382.1"/>
    </source>
</evidence>
<name>A0A450SHH5_9GAMM</name>
<dbReference type="EMBL" id="CAADFA010000111">
    <property type="protein sequence ID" value="VFJ52651.1"/>
    <property type="molecule type" value="Genomic_DNA"/>
</dbReference>
<accession>A0A450SHH5</accession>
<dbReference type="InterPro" id="IPR000073">
    <property type="entry name" value="AB_hydrolase_1"/>
</dbReference>
<protein>
    <submittedName>
        <fullName evidence="2">Lysophospholipase, alpha-beta hydrolase superfamily</fullName>
    </submittedName>
</protein>
<dbReference type="PANTHER" id="PTHR43194:SF2">
    <property type="entry name" value="PEROXISOMAL MEMBRANE PROTEIN LPX1"/>
    <property type="match status" value="1"/>
</dbReference>
<sequence length="272" mass="29895">MDLELISRQPKANAKKSVPPLLFVHGAFCGAWVWSEKFLPYFAEQGLVAYAMSLRGHGKSEGRHMLPVTGLSDYVEDLAQIIGTMGQPPILIGHSMGGVVIQRYLQNNVLPGAVLLGAGPPHGMIASAAVTFVKNPILSAKISLIPVLQLFGSSPMFMEMTRKTLFSDRIPEDKALDFLRHTQFESFRAVLDLSWPHAPRNPGTPLLVLGAEQDYFITPYMVRATAKAYKTDAEIFPHMGHAMMVEAEWKTIAERITKWIDDGLPGSPSPNG</sequence>
<dbReference type="GO" id="GO:0016787">
    <property type="term" value="F:hydrolase activity"/>
    <property type="evidence" value="ECO:0007669"/>
    <property type="project" value="UniProtKB-KW"/>
</dbReference>
<dbReference type="EMBL" id="CAADEZ010000105">
    <property type="protein sequence ID" value="VFJ52665.1"/>
    <property type="molecule type" value="Genomic_DNA"/>
</dbReference>
<dbReference type="SUPFAM" id="SSF53474">
    <property type="entry name" value="alpha/beta-Hydrolases"/>
    <property type="match status" value="1"/>
</dbReference>
<dbReference type="InterPro" id="IPR050228">
    <property type="entry name" value="Carboxylesterase_BioH"/>
</dbReference>
<dbReference type="Gene3D" id="3.40.50.1820">
    <property type="entry name" value="alpha/beta hydrolase"/>
    <property type="match status" value="1"/>
</dbReference>